<proteinExistence type="predicted"/>
<protein>
    <submittedName>
        <fullName evidence="2">Uncharacterized protein</fullName>
    </submittedName>
</protein>
<evidence type="ECO:0000313" key="2">
    <source>
        <dbReference type="EMBL" id="KAK3267767.1"/>
    </source>
</evidence>
<accession>A0AAE0L0V2</accession>
<organism evidence="2 3">
    <name type="scientific">Cymbomonas tetramitiformis</name>
    <dbReference type="NCBI Taxonomy" id="36881"/>
    <lineage>
        <taxon>Eukaryota</taxon>
        <taxon>Viridiplantae</taxon>
        <taxon>Chlorophyta</taxon>
        <taxon>Pyramimonadophyceae</taxon>
        <taxon>Pyramimonadales</taxon>
        <taxon>Pyramimonadaceae</taxon>
        <taxon>Cymbomonas</taxon>
    </lineage>
</organism>
<dbReference type="Proteomes" id="UP001190700">
    <property type="component" value="Unassembled WGS sequence"/>
</dbReference>
<comment type="caution">
    <text evidence="2">The sequence shown here is derived from an EMBL/GenBank/DDBJ whole genome shotgun (WGS) entry which is preliminary data.</text>
</comment>
<keyword evidence="3" id="KW-1185">Reference proteome</keyword>
<evidence type="ECO:0000313" key="3">
    <source>
        <dbReference type="Proteomes" id="UP001190700"/>
    </source>
</evidence>
<reference evidence="2 3" key="1">
    <citation type="journal article" date="2015" name="Genome Biol. Evol.">
        <title>Comparative Genomics of a Bacterivorous Green Alga Reveals Evolutionary Causalities and Consequences of Phago-Mixotrophic Mode of Nutrition.</title>
        <authorList>
            <person name="Burns J.A."/>
            <person name="Paasch A."/>
            <person name="Narechania A."/>
            <person name="Kim E."/>
        </authorList>
    </citation>
    <scope>NUCLEOTIDE SEQUENCE [LARGE SCALE GENOMIC DNA]</scope>
    <source>
        <strain evidence="2 3">PLY_AMNH</strain>
    </source>
</reference>
<feature type="region of interest" description="Disordered" evidence="1">
    <location>
        <begin position="1"/>
        <end position="24"/>
    </location>
</feature>
<dbReference type="AlphaFoldDB" id="A0AAE0L0V2"/>
<evidence type="ECO:0000256" key="1">
    <source>
        <dbReference type="SAM" id="MobiDB-lite"/>
    </source>
</evidence>
<sequence>MGFLSVSDGASSSRRGAQQPSRKWAGVESITDQIRATVNVIDRRGLGPLVDPVHDTAKVELLPNHNWTKVLSDVLAVAGLSETHKDEEISLWGYGANEDTIGVEAPLKIPAPGHDPFPYEELDTDIAWANLVAGLPKDLDQWAKMCMLKTFKLLQSDDKESERAARLIWEAARCVLMGDAAVLELILGRMAERAVANPEMAHWLACTLRFLVKFKNADGRHYPPFEYAEELLHLHLLERIGGPRAPLRASAADWGRGGGHLMGVGGHATASRFGTVCHWWRSHAVKLVLDAHALVENDIRALFKVFQCASYMLDCV</sequence>
<gene>
    <name evidence="2" type="ORF">CYMTET_23696</name>
</gene>
<dbReference type="EMBL" id="LGRX02012216">
    <property type="protein sequence ID" value="KAK3267767.1"/>
    <property type="molecule type" value="Genomic_DNA"/>
</dbReference>
<name>A0AAE0L0V2_9CHLO</name>
<feature type="compositionally biased region" description="Polar residues" evidence="1">
    <location>
        <begin position="8"/>
        <end position="21"/>
    </location>
</feature>